<accession>A0A510XAG6</accession>
<name>A0A510XAG6_ACIJO</name>
<dbReference type="AlphaFoldDB" id="A0A510XAG6"/>
<dbReference type="Pfam" id="PF20469">
    <property type="entry name" value="OLD-like_TOPRIM"/>
    <property type="match status" value="1"/>
</dbReference>
<dbReference type="SUPFAM" id="SSF52540">
    <property type="entry name" value="P-loop containing nucleoside triphosphate hydrolases"/>
    <property type="match status" value="1"/>
</dbReference>
<dbReference type="InterPro" id="IPR041685">
    <property type="entry name" value="AAA_GajA/Old/RecF-like"/>
</dbReference>
<dbReference type="PANTHER" id="PTHR43581:SF4">
    <property type="entry name" value="ATP_GTP PHOSPHATASE"/>
    <property type="match status" value="1"/>
</dbReference>
<dbReference type="CDD" id="cd01026">
    <property type="entry name" value="TOPRIM_OLD"/>
    <property type="match status" value="1"/>
</dbReference>
<evidence type="ECO:0000313" key="5">
    <source>
        <dbReference type="Proteomes" id="UP000321274"/>
    </source>
</evidence>
<sequence length="576" mass="67338">MFKSLTLKNFRNFENIYIELKDKNIILGMNDVGKSNLLHSLRMIFDRKIRLDEIHSSDFHNKNMGSAIEIIVGLDISHFDGDDVEKLIAKVQEARTQEESQNFYIKLKIDNKEDEGALKQFYWGDDLDNLREIKAKGINYLVLDDVFSVVYIPSHVETVRVFNDIRKEILKDIEEVEHDFILKNEINENFQKINEKIQELTTVCKIEEVINTNLKVFDDAYKVTITSQSVVDDLYKQLKIYTIESDHDHLYPASGDGRQKKIMYAMLHYFLEKEAIKKIPILILEEPENHLFLSAQIDLSRTLFDDLNIKYIFCSSHSSELLYHIGIDCNLVRLYRQKNMPLRKTISSSAQISSEYHNLKKMYAEGLSKGYFADCVLLVEGYSEKLLCDSILSCVLSKNQFQKLYVLPVLGTNFKPYRDLLKKLGIKIIVRTDNDIYKNDIYGLKRCLKIVNKNLTEIIPEELKGRKDEGEIILNKKKKDLHKHFQPLIENLKLEHDIFLAEIDLENDIVNALLDEGISNCSLNGEVVDLEELKSELQYKKWHNMFLFLEENEELFEIIFKNSRFDFLKEVKACLV</sequence>
<proteinExistence type="predicted"/>
<dbReference type="Proteomes" id="UP001162261">
    <property type="component" value="Unassembled WGS sequence"/>
</dbReference>
<organism evidence="4 6">
    <name type="scientific">Acinetobacter johnsonii</name>
    <dbReference type="NCBI Taxonomy" id="40214"/>
    <lineage>
        <taxon>Bacteria</taxon>
        <taxon>Pseudomonadati</taxon>
        <taxon>Pseudomonadota</taxon>
        <taxon>Gammaproteobacteria</taxon>
        <taxon>Moraxellales</taxon>
        <taxon>Moraxellaceae</taxon>
        <taxon>Acinetobacter</taxon>
    </lineage>
</organism>
<protein>
    <submittedName>
        <fullName evidence="4">AAA family ATPase</fullName>
    </submittedName>
</protein>
<dbReference type="Pfam" id="PF13175">
    <property type="entry name" value="AAA_15"/>
    <property type="match status" value="1"/>
</dbReference>
<evidence type="ECO:0000313" key="6">
    <source>
        <dbReference type="Proteomes" id="UP001162261"/>
    </source>
</evidence>
<dbReference type="InterPro" id="IPR027417">
    <property type="entry name" value="P-loop_NTPase"/>
</dbReference>
<evidence type="ECO:0000313" key="3">
    <source>
        <dbReference type="EMBL" id="GEK45590.1"/>
    </source>
</evidence>
<dbReference type="EMBL" id="BJUJ01000129">
    <property type="protein sequence ID" value="GEK45590.1"/>
    <property type="molecule type" value="Genomic_DNA"/>
</dbReference>
<dbReference type="Gene3D" id="3.40.50.300">
    <property type="entry name" value="P-loop containing nucleotide triphosphate hydrolases"/>
    <property type="match status" value="1"/>
</dbReference>
<reference evidence="4" key="2">
    <citation type="submission" date="2022-09" db="EMBL/GenBank/DDBJ databases">
        <title>Intensive care unit water sources are persistently colonized with multi-drug resistant bacteria and are the site of extensive horizontal gene transfer of antibiotic resistance genes.</title>
        <authorList>
            <person name="Diorio-Toth L."/>
        </authorList>
    </citation>
    <scope>NUCLEOTIDE SEQUENCE</scope>
    <source>
        <strain evidence="4">GD03649</strain>
    </source>
</reference>
<gene>
    <name evidence="3" type="ORF">AJO04nite_28480</name>
    <name evidence="4" type="ORF">N5J46_03060</name>
</gene>
<dbReference type="PANTHER" id="PTHR43581">
    <property type="entry name" value="ATP/GTP PHOSPHATASE"/>
    <property type="match status" value="1"/>
</dbReference>
<evidence type="ECO:0000259" key="1">
    <source>
        <dbReference type="Pfam" id="PF13175"/>
    </source>
</evidence>
<feature type="domain" description="OLD protein-like TOPRIM" evidence="2">
    <location>
        <begin position="372"/>
        <end position="435"/>
    </location>
</feature>
<reference evidence="3 5" key="1">
    <citation type="submission" date="2019-07" db="EMBL/GenBank/DDBJ databases">
        <title>Whole genome shotgun sequence of Acinetobacter johnsonii NBRC 102197.</title>
        <authorList>
            <person name="Hosoyama A."/>
            <person name="Uohara A."/>
            <person name="Ohji S."/>
            <person name="Ichikawa N."/>
        </authorList>
    </citation>
    <scope>NUCLEOTIDE SEQUENCE [LARGE SCALE GENOMIC DNA]</scope>
    <source>
        <strain evidence="3 5">NBRC 102197</strain>
    </source>
</reference>
<feature type="domain" description="Endonuclease GajA/Old nuclease/RecF-like AAA" evidence="1">
    <location>
        <begin position="1"/>
        <end position="321"/>
    </location>
</feature>
<evidence type="ECO:0000259" key="2">
    <source>
        <dbReference type="Pfam" id="PF20469"/>
    </source>
</evidence>
<dbReference type="RefSeq" id="WP_114837886.1">
    <property type="nucleotide sequence ID" value="NZ_BJUJ01000129.1"/>
</dbReference>
<dbReference type="InterPro" id="IPR034139">
    <property type="entry name" value="TOPRIM_OLD"/>
</dbReference>
<dbReference type="Proteomes" id="UP000321274">
    <property type="component" value="Unassembled WGS sequence"/>
</dbReference>
<evidence type="ECO:0000313" key="4">
    <source>
        <dbReference type="EMBL" id="MDH2171425.1"/>
    </source>
</evidence>
<dbReference type="EMBL" id="JAOCLH010000003">
    <property type="protein sequence ID" value="MDH2171425.1"/>
    <property type="molecule type" value="Genomic_DNA"/>
</dbReference>
<dbReference type="InterPro" id="IPR051396">
    <property type="entry name" value="Bact_Antivir_Def_Nuclease"/>
</dbReference>
<comment type="caution">
    <text evidence="4">The sequence shown here is derived from an EMBL/GenBank/DDBJ whole genome shotgun (WGS) entry which is preliminary data.</text>
</comment>